<dbReference type="Gene3D" id="2.40.30.10">
    <property type="entry name" value="Translation factors"/>
    <property type="match status" value="1"/>
</dbReference>
<dbReference type="PROSITE" id="PS51384">
    <property type="entry name" value="FAD_FR"/>
    <property type="match status" value="1"/>
</dbReference>
<proteinExistence type="inferred from homology"/>
<dbReference type="InterPro" id="IPR013113">
    <property type="entry name" value="SIP_FAD-bd"/>
</dbReference>
<sequence>MNGSSLMTASFHSRTADSSTRHVFQRVRHELKRRWAQVVRRESLGGDMLRLTFGGPDLADFNSPAFDDHIKLFLPADGAPIRSVPLDRLVGRHYTPRRYDSATGELDIDFYLHETGVVTAWAAQAQPGDEIVIGGPRGSMLPPSDFDWYLLAGDETALPAMARRLEELPADKTAIALVEVARPGGEIPLPSQAAVTLIWVYRETTSDSLADSLARLQLPAGEGYAWIASEAGAARAARQVMIEQHGLPREWVKAAGYWKRGESDQHVKLED</sequence>
<protein>
    <submittedName>
        <fullName evidence="3">Siderophore-interacting protein</fullName>
        <ecNumber evidence="3">1.16.1.9</ecNumber>
    </submittedName>
</protein>
<dbReference type="AlphaFoldDB" id="A0A2X2D5X4"/>
<dbReference type="PANTHER" id="PTHR30157:SF0">
    <property type="entry name" value="NADPH-DEPENDENT FERRIC-CHELATE REDUCTASE"/>
    <property type="match status" value="1"/>
</dbReference>
<name>A0A2X2D5X4_PSELU</name>
<dbReference type="InterPro" id="IPR039374">
    <property type="entry name" value="SIP_fam"/>
</dbReference>
<dbReference type="CDD" id="cd06193">
    <property type="entry name" value="siderophore_interacting"/>
    <property type="match status" value="1"/>
</dbReference>
<feature type="domain" description="FAD-binding FR-type" evidence="2">
    <location>
        <begin position="31"/>
        <end position="143"/>
    </location>
</feature>
<dbReference type="EMBL" id="UAUF01000014">
    <property type="protein sequence ID" value="SPZ13076.1"/>
    <property type="molecule type" value="Genomic_DNA"/>
</dbReference>
<keyword evidence="3" id="KW-0560">Oxidoreductase</keyword>
<dbReference type="Proteomes" id="UP000250443">
    <property type="component" value="Unassembled WGS sequence"/>
</dbReference>
<dbReference type="InterPro" id="IPR017938">
    <property type="entry name" value="Riboflavin_synthase-like_b-brl"/>
</dbReference>
<dbReference type="InterPro" id="IPR017927">
    <property type="entry name" value="FAD-bd_FR_type"/>
</dbReference>
<dbReference type="Gene3D" id="3.40.50.80">
    <property type="entry name" value="Nucleotide-binding domain of ferredoxin-NADP reductase (FNR) module"/>
    <property type="match status" value="1"/>
</dbReference>
<evidence type="ECO:0000259" key="2">
    <source>
        <dbReference type="PROSITE" id="PS51384"/>
    </source>
</evidence>
<reference evidence="3 4" key="1">
    <citation type="submission" date="2018-06" db="EMBL/GenBank/DDBJ databases">
        <authorList>
            <consortium name="Pathogen Informatics"/>
            <person name="Doyle S."/>
        </authorList>
    </citation>
    <scope>NUCLEOTIDE SEQUENCE [LARGE SCALE GENOMIC DNA]</scope>
    <source>
        <strain evidence="3 4">NCTC11842</strain>
    </source>
</reference>
<dbReference type="InterPro" id="IPR039261">
    <property type="entry name" value="FNR_nucleotide-bd"/>
</dbReference>
<accession>A0A2X2D5X4</accession>
<dbReference type="Pfam" id="PF04954">
    <property type="entry name" value="SIP"/>
    <property type="match status" value="1"/>
</dbReference>
<evidence type="ECO:0000313" key="4">
    <source>
        <dbReference type="Proteomes" id="UP000250443"/>
    </source>
</evidence>
<gene>
    <name evidence="3" type="primary">yqjH</name>
    <name evidence="3" type="ORF">NCTC11842_04823</name>
</gene>
<evidence type="ECO:0000256" key="1">
    <source>
        <dbReference type="ARBA" id="ARBA00035644"/>
    </source>
</evidence>
<dbReference type="Pfam" id="PF08021">
    <property type="entry name" value="FAD_binding_9"/>
    <property type="match status" value="1"/>
</dbReference>
<dbReference type="SUPFAM" id="SSF63380">
    <property type="entry name" value="Riboflavin synthase domain-like"/>
    <property type="match status" value="1"/>
</dbReference>
<dbReference type="InterPro" id="IPR007037">
    <property type="entry name" value="SIP_rossman_dom"/>
</dbReference>
<dbReference type="EC" id="1.16.1.9" evidence="3"/>
<organism evidence="3 4">
    <name type="scientific">Pseudomonas luteola</name>
    <dbReference type="NCBI Taxonomy" id="47886"/>
    <lineage>
        <taxon>Bacteria</taxon>
        <taxon>Pseudomonadati</taxon>
        <taxon>Pseudomonadota</taxon>
        <taxon>Gammaproteobacteria</taxon>
        <taxon>Pseudomonadales</taxon>
        <taxon>Pseudomonadaceae</taxon>
        <taxon>Pseudomonas</taxon>
    </lineage>
</organism>
<dbReference type="GO" id="GO:0052851">
    <property type="term" value="F:ferric-chelate reductase (NADPH) activity"/>
    <property type="evidence" value="ECO:0007669"/>
    <property type="project" value="UniProtKB-EC"/>
</dbReference>
<comment type="similarity">
    <text evidence="1">Belongs to the SIP oxidoreductase family.</text>
</comment>
<evidence type="ECO:0000313" key="3">
    <source>
        <dbReference type="EMBL" id="SPZ13076.1"/>
    </source>
</evidence>
<dbReference type="PANTHER" id="PTHR30157">
    <property type="entry name" value="FERRIC REDUCTASE, NADPH-DEPENDENT"/>
    <property type="match status" value="1"/>
</dbReference>